<evidence type="ECO:0000256" key="3">
    <source>
        <dbReference type="ARBA" id="ARBA00022475"/>
    </source>
</evidence>
<keyword evidence="4 7" id="KW-0812">Transmembrane</keyword>
<keyword evidence="10" id="KW-1185">Reference proteome</keyword>
<dbReference type="Proteomes" id="UP000526501">
    <property type="component" value="Unassembled WGS sequence"/>
</dbReference>
<dbReference type="GO" id="GO:0005886">
    <property type="term" value="C:plasma membrane"/>
    <property type="evidence" value="ECO:0007669"/>
    <property type="project" value="UniProtKB-SubCell"/>
</dbReference>
<dbReference type="InterPro" id="IPR000515">
    <property type="entry name" value="MetI-like"/>
</dbReference>
<evidence type="ECO:0000256" key="5">
    <source>
        <dbReference type="ARBA" id="ARBA00022989"/>
    </source>
</evidence>
<dbReference type="PANTHER" id="PTHR43163:SF6">
    <property type="entry name" value="DIPEPTIDE TRANSPORT SYSTEM PERMEASE PROTEIN DPPB-RELATED"/>
    <property type="match status" value="1"/>
</dbReference>
<evidence type="ECO:0000256" key="2">
    <source>
        <dbReference type="ARBA" id="ARBA00022448"/>
    </source>
</evidence>
<dbReference type="Pfam" id="PF00528">
    <property type="entry name" value="BPD_transp_1"/>
    <property type="match status" value="1"/>
</dbReference>
<dbReference type="GO" id="GO:0055085">
    <property type="term" value="P:transmembrane transport"/>
    <property type="evidence" value="ECO:0007669"/>
    <property type="project" value="InterPro"/>
</dbReference>
<comment type="similarity">
    <text evidence="7">Belongs to the binding-protein-dependent transport system permease family.</text>
</comment>
<dbReference type="InterPro" id="IPR035906">
    <property type="entry name" value="MetI-like_sf"/>
</dbReference>
<protein>
    <submittedName>
        <fullName evidence="9">ABC transporter permease</fullName>
    </submittedName>
</protein>
<keyword evidence="3" id="KW-1003">Cell membrane</keyword>
<evidence type="ECO:0000256" key="7">
    <source>
        <dbReference type="RuleBase" id="RU363032"/>
    </source>
</evidence>
<organism evidence="9 10">
    <name type="scientific">Pelagicoccus albus</name>
    <dbReference type="NCBI Taxonomy" id="415222"/>
    <lineage>
        <taxon>Bacteria</taxon>
        <taxon>Pseudomonadati</taxon>
        <taxon>Verrucomicrobiota</taxon>
        <taxon>Opitutia</taxon>
        <taxon>Puniceicoccales</taxon>
        <taxon>Pelagicoccaceae</taxon>
        <taxon>Pelagicoccus</taxon>
    </lineage>
</organism>
<keyword evidence="5 7" id="KW-1133">Transmembrane helix</keyword>
<evidence type="ECO:0000313" key="10">
    <source>
        <dbReference type="Proteomes" id="UP000526501"/>
    </source>
</evidence>
<evidence type="ECO:0000256" key="1">
    <source>
        <dbReference type="ARBA" id="ARBA00004651"/>
    </source>
</evidence>
<comment type="caution">
    <text evidence="9">The sequence shown here is derived from an EMBL/GenBank/DDBJ whole genome shotgun (WGS) entry which is preliminary data.</text>
</comment>
<sequence>MAILLRRVPFFICLYLLASLAIFAAINAIPGDPIALRFGKTVDPERVAIERERLGLDLAWPERFLLSQKRFLSGDWGKSLSSGRSTTDDFALFMPATIELSIAAMAIGSGFGLLVALYASVGRPWLARVAEGIGSIGLVVPIFWVGILLLVVGSLWLDWFPMGGRFDMASLQPPRISGSLLLDSILDGDFRSFGLSLWHLILPALCLSVLPAASVASVTLGRLGEPELQAFIVALRSRGYSDARILWKHLLRVSAGPTITVIGTTFGMLLGGAFLTETVFSWPGIGRYLVNAILARDVFVAQNLLTFLVLVVIMVAFISDLIVLRLDPKRNGGQA</sequence>
<feature type="domain" description="ABC transmembrane type-1" evidence="8">
    <location>
        <begin position="94"/>
        <end position="323"/>
    </location>
</feature>
<keyword evidence="2 7" id="KW-0813">Transport</keyword>
<dbReference type="PROSITE" id="PS50928">
    <property type="entry name" value="ABC_TM1"/>
    <property type="match status" value="1"/>
</dbReference>
<evidence type="ECO:0000313" key="9">
    <source>
        <dbReference type="EMBL" id="MBC2606459.1"/>
    </source>
</evidence>
<dbReference type="PANTHER" id="PTHR43163">
    <property type="entry name" value="DIPEPTIDE TRANSPORT SYSTEM PERMEASE PROTEIN DPPB-RELATED"/>
    <property type="match status" value="1"/>
</dbReference>
<feature type="transmembrane region" description="Helical" evidence="7">
    <location>
        <begin position="304"/>
        <end position="324"/>
    </location>
</feature>
<dbReference type="Pfam" id="PF19300">
    <property type="entry name" value="BPD_transp_1_N"/>
    <property type="match status" value="1"/>
</dbReference>
<proteinExistence type="inferred from homology"/>
<feature type="transmembrane region" description="Helical" evidence="7">
    <location>
        <begin position="250"/>
        <end position="275"/>
    </location>
</feature>
<dbReference type="CDD" id="cd06261">
    <property type="entry name" value="TM_PBP2"/>
    <property type="match status" value="1"/>
</dbReference>
<feature type="transmembrane region" description="Helical" evidence="7">
    <location>
        <begin position="133"/>
        <end position="157"/>
    </location>
</feature>
<reference evidence="9 10" key="1">
    <citation type="submission" date="2020-07" db="EMBL/GenBank/DDBJ databases">
        <authorList>
            <person name="Feng X."/>
        </authorList>
    </citation>
    <scope>NUCLEOTIDE SEQUENCE [LARGE SCALE GENOMIC DNA]</scope>
    <source>
        <strain evidence="9 10">JCM23202</strain>
    </source>
</reference>
<evidence type="ECO:0000256" key="4">
    <source>
        <dbReference type="ARBA" id="ARBA00022692"/>
    </source>
</evidence>
<name>A0A7X1B6T9_9BACT</name>
<dbReference type="Gene3D" id="1.10.3720.10">
    <property type="entry name" value="MetI-like"/>
    <property type="match status" value="1"/>
</dbReference>
<dbReference type="EMBL" id="JACHVC010000012">
    <property type="protein sequence ID" value="MBC2606459.1"/>
    <property type="molecule type" value="Genomic_DNA"/>
</dbReference>
<dbReference type="InterPro" id="IPR045621">
    <property type="entry name" value="BPD_transp_1_N"/>
</dbReference>
<evidence type="ECO:0000259" key="8">
    <source>
        <dbReference type="PROSITE" id="PS50928"/>
    </source>
</evidence>
<dbReference type="RefSeq" id="WP_185660331.1">
    <property type="nucleotide sequence ID" value="NZ_CAWPOO010000012.1"/>
</dbReference>
<evidence type="ECO:0000256" key="6">
    <source>
        <dbReference type="ARBA" id="ARBA00023136"/>
    </source>
</evidence>
<dbReference type="SUPFAM" id="SSF161098">
    <property type="entry name" value="MetI-like"/>
    <property type="match status" value="1"/>
</dbReference>
<feature type="transmembrane region" description="Helical" evidence="7">
    <location>
        <begin position="100"/>
        <end position="121"/>
    </location>
</feature>
<gene>
    <name evidence="9" type="ORF">H5P27_10430</name>
</gene>
<comment type="subcellular location">
    <subcellularLocation>
        <location evidence="1 7">Cell membrane</location>
        <topology evidence="1 7">Multi-pass membrane protein</topology>
    </subcellularLocation>
</comment>
<accession>A0A7X1B6T9</accession>
<feature type="transmembrane region" description="Helical" evidence="7">
    <location>
        <begin position="197"/>
        <end position="220"/>
    </location>
</feature>
<keyword evidence="6 7" id="KW-0472">Membrane</keyword>
<dbReference type="AlphaFoldDB" id="A0A7X1B6T9"/>